<evidence type="ECO:0000313" key="7">
    <source>
        <dbReference type="Proteomes" id="UP001207918"/>
    </source>
</evidence>
<protein>
    <submittedName>
        <fullName evidence="6">Aminotransferase class IV</fullName>
    </submittedName>
</protein>
<keyword evidence="7" id="KW-1185">Reference proteome</keyword>
<dbReference type="PROSITE" id="PS00770">
    <property type="entry name" value="AA_TRANSFER_CLASS_4"/>
    <property type="match status" value="1"/>
</dbReference>
<reference evidence="6 7" key="1">
    <citation type="submission" date="2021-03" db="EMBL/GenBank/DDBJ databases">
        <title>Aliifodinibius sp. nov., a new bacterium isolated from saline soil.</title>
        <authorList>
            <person name="Galisteo C."/>
            <person name="De La Haba R."/>
            <person name="Sanchez-Porro C."/>
            <person name="Ventosa A."/>
        </authorList>
    </citation>
    <scope>NUCLEOTIDE SEQUENCE [LARGE SCALE GENOMIC DNA]</scope>
    <source>
        <strain evidence="6 7">1BSP15-2V2</strain>
    </source>
</reference>
<dbReference type="PANTHER" id="PTHR42743">
    <property type="entry name" value="AMINO-ACID AMINOTRANSFERASE"/>
    <property type="match status" value="1"/>
</dbReference>
<proteinExistence type="inferred from homology"/>
<evidence type="ECO:0000256" key="2">
    <source>
        <dbReference type="ARBA" id="ARBA00009320"/>
    </source>
</evidence>
<dbReference type="SUPFAM" id="SSF56752">
    <property type="entry name" value="D-aminoacid aminotransferase-like PLP-dependent enzymes"/>
    <property type="match status" value="1"/>
</dbReference>
<keyword evidence="6" id="KW-0808">Transferase</keyword>
<dbReference type="InterPro" id="IPR018300">
    <property type="entry name" value="Aminotrans_IV_CS"/>
</dbReference>
<dbReference type="PANTHER" id="PTHR42743:SF2">
    <property type="entry name" value="AMINODEOXYCHORISMATE LYASE"/>
    <property type="match status" value="1"/>
</dbReference>
<dbReference type="InterPro" id="IPR050571">
    <property type="entry name" value="Class-IV_PLP-Dep_Aminotrnsfr"/>
</dbReference>
<dbReference type="Gene3D" id="3.30.470.10">
    <property type="match status" value="1"/>
</dbReference>
<dbReference type="EMBL" id="JAGGJA010000006">
    <property type="protein sequence ID" value="MCW9707154.1"/>
    <property type="molecule type" value="Genomic_DNA"/>
</dbReference>
<sequence>MGQSNNWILFDGQLQSAEQPIVKANSRGMMYGEGVFETFRVYQGRTLLLEEHINRLRDGLGVLGISAPGIPSLDELRKNTADLLQQKELLATDAIVRIQCWQEGMRGYQSQGSGTLHYMIMASKCPNFFEPPTLATVDVRRIPSQALPSVGKFTNGINYILAAREAAQKGADDALMQTMNGWVSETTIANLFWIKNDQIFTPSEACDLLPGITRQAIITITEDKQQWALNEGQYRLRTLDDAEAIFMCNSVREVLSVHQVDGKKYDTDHPVTKEVQQLYSSFRAQHLNALQ</sequence>
<evidence type="ECO:0000256" key="1">
    <source>
        <dbReference type="ARBA" id="ARBA00001933"/>
    </source>
</evidence>
<dbReference type="Proteomes" id="UP001207918">
    <property type="component" value="Unassembled WGS sequence"/>
</dbReference>
<comment type="caution">
    <text evidence="6">The sequence shown here is derived from an EMBL/GenBank/DDBJ whole genome shotgun (WGS) entry which is preliminary data.</text>
</comment>
<evidence type="ECO:0000256" key="3">
    <source>
        <dbReference type="ARBA" id="ARBA00022898"/>
    </source>
</evidence>
<dbReference type="RefSeq" id="WP_265765913.1">
    <property type="nucleotide sequence ID" value="NZ_JAGGJA010000006.1"/>
</dbReference>
<dbReference type="CDD" id="cd00449">
    <property type="entry name" value="PLPDE_IV"/>
    <property type="match status" value="1"/>
</dbReference>
<gene>
    <name evidence="6" type="ORF">J6I44_09825</name>
</gene>
<dbReference type="Gene3D" id="3.20.10.10">
    <property type="entry name" value="D-amino Acid Aminotransferase, subunit A, domain 2"/>
    <property type="match status" value="1"/>
</dbReference>
<comment type="cofactor">
    <cofactor evidence="1 5">
        <name>pyridoxal 5'-phosphate</name>
        <dbReference type="ChEBI" id="CHEBI:597326"/>
    </cofactor>
</comment>
<dbReference type="InterPro" id="IPR036038">
    <property type="entry name" value="Aminotransferase-like"/>
</dbReference>
<dbReference type="InterPro" id="IPR043132">
    <property type="entry name" value="BCAT-like_C"/>
</dbReference>
<dbReference type="InterPro" id="IPR043131">
    <property type="entry name" value="BCAT-like_N"/>
</dbReference>
<organism evidence="6 7">
    <name type="scientific">Fodinibius salsisoli</name>
    <dbReference type="NCBI Taxonomy" id="2820877"/>
    <lineage>
        <taxon>Bacteria</taxon>
        <taxon>Pseudomonadati</taxon>
        <taxon>Balneolota</taxon>
        <taxon>Balneolia</taxon>
        <taxon>Balneolales</taxon>
        <taxon>Balneolaceae</taxon>
        <taxon>Fodinibius</taxon>
    </lineage>
</organism>
<evidence type="ECO:0000256" key="4">
    <source>
        <dbReference type="RuleBase" id="RU004106"/>
    </source>
</evidence>
<keyword evidence="6" id="KW-0032">Aminotransferase</keyword>
<comment type="similarity">
    <text evidence="2 4">Belongs to the class-IV pyridoxal-phosphate-dependent aminotransferase family.</text>
</comment>
<evidence type="ECO:0000256" key="5">
    <source>
        <dbReference type="RuleBase" id="RU004516"/>
    </source>
</evidence>
<dbReference type="Pfam" id="PF01063">
    <property type="entry name" value="Aminotran_4"/>
    <property type="match status" value="1"/>
</dbReference>
<accession>A0ABT3PNF3</accession>
<dbReference type="GO" id="GO:0008483">
    <property type="term" value="F:transaminase activity"/>
    <property type="evidence" value="ECO:0007669"/>
    <property type="project" value="UniProtKB-KW"/>
</dbReference>
<evidence type="ECO:0000313" key="6">
    <source>
        <dbReference type="EMBL" id="MCW9707154.1"/>
    </source>
</evidence>
<dbReference type="InterPro" id="IPR001544">
    <property type="entry name" value="Aminotrans_IV"/>
</dbReference>
<keyword evidence="3 5" id="KW-0663">Pyridoxal phosphate</keyword>
<name>A0ABT3PNF3_9BACT</name>